<evidence type="ECO:0000313" key="3">
    <source>
        <dbReference type="Proteomes" id="UP001177023"/>
    </source>
</evidence>
<proteinExistence type="predicted"/>
<protein>
    <submittedName>
        <fullName evidence="2">Uncharacterized protein</fullName>
    </submittedName>
</protein>
<dbReference type="EMBL" id="CATQJA010002657">
    <property type="protein sequence ID" value="CAJ0579931.1"/>
    <property type="molecule type" value="Genomic_DNA"/>
</dbReference>
<evidence type="ECO:0000256" key="1">
    <source>
        <dbReference type="SAM" id="MobiDB-lite"/>
    </source>
</evidence>
<dbReference type="Proteomes" id="UP001177023">
    <property type="component" value="Unassembled WGS sequence"/>
</dbReference>
<reference evidence="2" key="1">
    <citation type="submission" date="2023-06" db="EMBL/GenBank/DDBJ databases">
        <authorList>
            <person name="Delattre M."/>
        </authorList>
    </citation>
    <scope>NUCLEOTIDE SEQUENCE</scope>
    <source>
        <strain evidence="2">AF72</strain>
    </source>
</reference>
<accession>A0AA36G8W7</accession>
<feature type="non-terminal residue" evidence="2">
    <location>
        <position position="1"/>
    </location>
</feature>
<gene>
    <name evidence="2" type="ORF">MSPICULIGERA_LOCUS18134</name>
</gene>
<dbReference type="AlphaFoldDB" id="A0AA36G8W7"/>
<sequence>MPKEKEVSTRLLRPTLPHIDLEQVFSVVENWDSAWENDANIRIFDEGIAQYMLVDEQSHLKFYAALILSKPSLRCTLVQDEPDDVLDNEAHNTFAVFYRNGISPVETKQIDYLRHTLQKRGYRFNSNLNAAIELLRDGVRGEQARGDQETNNYDMEVGRQAVMVSERESTIKIGGLYTSAQGKQAYMGVLDGVASWKGRVEAELVELDVVEEHLKQREQRLAESAMALRAIIASAEGDRHVSTAIPASEMTTPVSTSSRKRTSPDQTLPFAEHSDSSEVKKRRTLSSISSIVDTARSPMDYHAGGSWHYTTQPGIDSEYYVDLAAASTCPTNTLMEEDSD</sequence>
<feature type="region of interest" description="Disordered" evidence="1">
    <location>
        <begin position="242"/>
        <end position="282"/>
    </location>
</feature>
<evidence type="ECO:0000313" key="2">
    <source>
        <dbReference type="EMBL" id="CAJ0579931.1"/>
    </source>
</evidence>
<name>A0AA36G8W7_9BILA</name>
<comment type="caution">
    <text evidence="2">The sequence shown here is derived from an EMBL/GenBank/DDBJ whole genome shotgun (WGS) entry which is preliminary data.</text>
</comment>
<keyword evidence="3" id="KW-1185">Reference proteome</keyword>
<organism evidence="2 3">
    <name type="scientific">Mesorhabditis spiculigera</name>
    <dbReference type="NCBI Taxonomy" id="96644"/>
    <lineage>
        <taxon>Eukaryota</taxon>
        <taxon>Metazoa</taxon>
        <taxon>Ecdysozoa</taxon>
        <taxon>Nematoda</taxon>
        <taxon>Chromadorea</taxon>
        <taxon>Rhabditida</taxon>
        <taxon>Rhabditina</taxon>
        <taxon>Rhabditomorpha</taxon>
        <taxon>Rhabditoidea</taxon>
        <taxon>Rhabditidae</taxon>
        <taxon>Mesorhabditinae</taxon>
        <taxon>Mesorhabditis</taxon>
    </lineage>
</organism>